<comment type="pathway">
    <text evidence="2 7">Carbohydrate metabolism; pentose and glucuronate interconversion.</text>
</comment>
<dbReference type="OrthoDB" id="9766564at2"/>
<dbReference type="NCBIfam" id="NF002794">
    <property type="entry name" value="PRK02925.1"/>
    <property type="match status" value="1"/>
</dbReference>
<dbReference type="GO" id="GO:0019698">
    <property type="term" value="P:D-galacturonate catabolic process"/>
    <property type="evidence" value="ECO:0007669"/>
    <property type="project" value="TreeGrafter"/>
</dbReference>
<dbReference type="GO" id="GO:0042840">
    <property type="term" value="P:D-glucuronate catabolic process"/>
    <property type="evidence" value="ECO:0007669"/>
    <property type="project" value="TreeGrafter"/>
</dbReference>
<gene>
    <name evidence="7" type="primary">uxaC</name>
    <name evidence="8" type="ORF">BCY91_14500</name>
</gene>
<comment type="catalytic activity">
    <reaction evidence="7">
        <text>aldehydo-D-galacturonate = keto-D-tagaturonate</text>
        <dbReference type="Rhea" id="RHEA:27702"/>
        <dbReference type="ChEBI" id="CHEBI:12952"/>
        <dbReference type="ChEBI" id="CHEBI:17886"/>
    </reaction>
</comment>
<dbReference type="Gene3D" id="1.10.2020.10">
    <property type="entry name" value="uronate isomerase, domain 2, chain A"/>
    <property type="match status" value="1"/>
</dbReference>
<dbReference type="PANTHER" id="PTHR30068">
    <property type="entry name" value="URONATE ISOMERASE"/>
    <property type="match status" value="1"/>
</dbReference>
<organism evidence="8 9">
    <name type="scientific">Pelobium manganitolerans</name>
    <dbReference type="NCBI Taxonomy" id="1842495"/>
    <lineage>
        <taxon>Bacteria</taxon>
        <taxon>Pseudomonadati</taxon>
        <taxon>Bacteroidota</taxon>
        <taxon>Sphingobacteriia</taxon>
        <taxon>Sphingobacteriales</taxon>
        <taxon>Sphingobacteriaceae</taxon>
        <taxon>Pelobium</taxon>
    </lineage>
</organism>
<evidence type="ECO:0000256" key="4">
    <source>
        <dbReference type="ARBA" id="ARBA00012546"/>
    </source>
</evidence>
<keyword evidence="9" id="KW-1185">Reference proteome</keyword>
<evidence type="ECO:0000256" key="6">
    <source>
        <dbReference type="ARBA" id="ARBA00023235"/>
    </source>
</evidence>
<dbReference type="RefSeq" id="WP_120180727.1">
    <property type="nucleotide sequence ID" value="NZ_CBINCU010000011.1"/>
</dbReference>
<dbReference type="UniPathway" id="UPA00246"/>
<dbReference type="GO" id="GO:0008880">
    <property type="term" value="F:glucuronate isomerase activity"/>
    <property type="evidence" value="ECO:0007669"/>
    <property type="project" value="UniProtKB-UniRule"/>
</dbReference>
<sequence>MIDGNVIPDDFLLYSESARNLYHNYAKDLPIIDYHNHLPPQEIAEGKNFKTMAEIWLKGDHYKWRAMRTLGVDERYITGDASDEEKFMAWAKVVPATVRNPLFHWTHMELKRPFGINKFLNEKSAKEIYERGNELLAQPDFNTQGLLKKFKVEMVGTTDDPTDSLEYHKALQSQNIGIKVKPSFRPDKSLFIHDPATYRPYIKKLSEVSGIQITDVDSLIAALRNRIEFFAAHGASISDHGLNKIPSKVTLTDAQKREYEQFLKGEVAEFSDADAFAGYVLTELAKIYHEKGWVQQFHLGAIRNNNHGMLRKLGMDTGYDSIGDYPQAQSLSNFLGNLTLEDKLAKTIIYNLNPADNDVFATMIGNFADGKTKGKIQFGSGWWFLDQKDGMEKQLTSLSNMGVLSTFVGMLTDSRSFLSYPRHEYFRRILCNLLGSEMENGQVPNDEKWIGGIVSDICYYNAKEYFGL</sequence>
<dbReference type="EMBL" id="MBTA01000003">
    <property type="protein sequence ID" value="RKD19079.1"/>
    <property type="molecule type" value="Genomic_DNA"/>
</dbReference>
<name>A0A419SA15_9SPHI</name>
<dbReference type="PANTHER" id="PTHR30068:SF4">
    <property type="entry name" value="URONATE ISOMERASE"/>
    <property type="match status" value="1"/>
</dbReference>
<evidence type="ECO:0000313" key="9">
    <source>
        <dbReference type="Proteomes" id="UP000283433"/>
    </source>
</evidence>
<reference evidence="8 9" key="1">
    <citation type="submission" date="2016-07" db="EMBL/GenBank/DDBJ databases">
        <title>Genome of Pelobium manganitolerans.</title>
        <authorList>
            <person name="Wu S."/>
            <person name="Wang G."/>
        </authorList>
    </citation>
    <scope>NUCLEOTIDE SEQUENCE [LARGE SCALE GENOMIC DNA]</scope>
    <source>
        <strain evidence="8 9">YS-25</strain>
    </source>
</reference>
<protein>
    <recommendedName>
        <fullName evidence="5 7">Uronate isomerase</fullName>
        <ecNumber evidence="4 7">5.3.1.12</ecNumber>
    </recommendedName>
    <alternativeName>
        <fullName evidence="7">Glucuronate isomerase</fullName>
    </alternativeName>
    <alternativeName>
        <fullName evidence="7">Uronic isomerase</fullName>
    </alternativeName>
</protein>
<accession>A0A419SA15</accession>
<dbReference type="InterPro" id="IPR003766">
    <property type="entry name" value="Uronate_isomerase"/>
</dbReference>
<evidence type="ECO:0000256" key="2">
    <source>
        <dbReference type="ARBA" id="ARBA00004892"/>
    </source>
</evidence>
<evidence type="ECO:0000256" key="7">
    <source>
        <dbReference type="HAMAP-Rule" id="MF_00675"/>
    </source>
</evidence>
<dbReference type="Gene3D" id="3.20.20.140">
    <property type="entry name" value="Metal-dependent hydrolases"/>
    <property type="match status" value="1"/>
</dbReference>
<dbReference type="SUPFAM" id="SSF51556">
    <property type="entry name" value="Metallo-dependent hydrolases"/>
    <property type="match status" value="1"/>
</dbReference>
<evidence type="ECO:0000256" key="1">
    <source>
        <dbReference type="ARBA" id="ARBA00001165"/>
    </source>
</evidence>
<comment type="similarity">
    <text evidence="3 7">Belongs to the metallo-dependent hydrolases superfamily. Uronate isomerase family.</text>
</comment>
<evidence type="ECO:0000256" key="5">
    <source>
        <dbReference type="ARBA" id="ARBA00020555"/>
    </source>
</evidence>
<evidence type="ECO:0000256" key="3">
    <source>
        <dbReference type="ARBA" id="ARBA00008397"/>
    </source>
</evidence>
<dbReference type="AlphaFoldDB" id="A0A419SA15"/>
<dbReference type="Proteomes" id="UP000283433">
    <property type="component" value="Unassembled WGS sequence"/>
</dbReference>
<evidence type="ECO:0000313" key="8">
    <source>
        <dbReference type="EMBL" id="RKD19079.1"/>
    </source>
</evidence>
<keyword evidence="6 7" id="KW-0413">Isomerase</keyword>
<proteinExistence type="inferred from homology"/>
<dbReference type="InterPro" id="IPR032466">
    <property type="entry name" value="Metal_Hydrolase"/>
</dbReference>
<dbReference type="Pfam" id="PF02614">
    <property type="entry name" value="UxaC"/>
    <property type="match status" value="1"/>
</dbReference>
<comment type="caution">
    <text evidence="8">The sequence shown here is derived from an EMBL/GenBank/DDBJ whole genome shotgun (WGS) entry which is preliminary data.</text>
</comment>
<dbReference type="HAMAP" id="MF_00675">
    <property type="entry name" value="UxaC"/>
    <property type="match status" value="1"/>
</dbReference>
<comment type="catalytic activity">
    <reaction evidence="1 7">
        <text>D-glucuronate = D-fructuronate</text>
        <dbReference type="Rhea" id="RHEA:13049"/>
        <dbReference type="ChEBI" id="CHEBI:58720"/>
        <dbReference type="ChEBI" id="CHEBI:59863"/>
        <dbReference type="EC" id="5.3.1.12"/>
    </reaction>
</comment>
<dbReference type="EC" id="5.3.1.12" evidence="4 7"/>